<dbReference type="AlphaFoldDB" id="A0A3S4ME94"/>
<protein>
    <submittedName>
        <fullName evidence="1">Uncharacterized protein</fullName>
    </submittedName>
</protein>
<dbReference type="OrthoDB" id="1268672at2"/>
<organism evidence="1 2">
    <name type="scientific">Chryseobacterium gleum</name>
    <name type="common">Flavobacterium gleum</name>
    <dbReference type="NCBI Taxonomy" id="250"/>
    <lineage>
        <taxon>Bacteria</taxon>
        <taxon>Pseudomonadati</taxon>
        <taxon>Bacteroidota</taxon>
        <taxon>Flavobacteriia</taxon>
        <taxon>Flavobacteriales</taxon>
        <taxon>Weeksellaceae</taxon>
        <taxon>Chryseobacterium group</taxon>
        <taxon>Chryseobacterium</taxon>
    </lineage>
</organism>
<dbReference type="KEGG" id="cgle:NCTC11432_03520"/>
<gene>
    <name evidence="1" type="ORF">NCTC11432_03520</name>
</gene>
<accession>A0A3S4ME94</accession>
<sequence length="144" mass="17069">MNNIFIKGIENLIKDNMKPTKEQIIQIGLKVVDDVFKEAYNLQTASATKDKVKVYSLGNDGYYEHDGWHFSVNSKEKYDNEYKSFFIYFLDSGVPLHMTSFLGDDKPRFVYAIKDKNNKYTVVDEDKYFKHQNFDFKNFVRKNF</sequence>
<dbReference type="EMBL" id="LR134289">
    <property type="protein sequence ID" value="VEE09945.1"/>
    <property type="molecule type" value="Genomic_DNA"/>
</dbReference>
<dbReference type="RefSeq" id="WP_002982503.1">
    <property type="nucleotide sequence ID" value="NZ_CP068486.1"/>
</dbReference>
<dbReference type="Proteomes" id="UP000279227">
    <property type="component" value="Chromosome"/>
</dbReference>
<name>A0A3S4ME94_CHRGE</name>
<proteinExistence type="predicted"/>
<reference evidence="1 2" key="1">
    <citation type="submission" date="2018-12" db="EMBL/GenBank/DDBJ databases">
        <authorList>
            <consortium name="Pathogen Informatics"/>
        </authorList>
    </citation>
    <scope>NUCLEOTIDE SEQUENCE [LARGE SCALE GENOMIC DNA]</scope>
    <source>
        <strain evidence="1 2">NCTC11432</strain>
    </source>
</reference>
<dbReference type="GeneID" id="93019419"/>
<evidence type="ECO:0000313" key="1">
    <source>
        <dbReference type="EMBL" id="VEE09945.1"/>
    </source>
</evidence>
<evidence type="ECO:0000313" key="2">
    <source>
        <dbReference type="Proteomes" id="UP000279227"/>
    </source>
</evidence>
<dbReference type="STRING" id="525257.HMPREF0204_10478"/>